<accession>A0A4R3HWK7</accession>
<comment type="function">
    <text evidence="8">Catalyzes the acetylation of L-2,4-diaminobutyrate (DABA) to gamma-N-acetyl-alpha,gamma-diaminobutyric acid (ADABA) with acetyl coenzyme A.</text>
</comment>
<reference evidence="10 11" key="1">
    <citation type="submission" date="2019-03" db="EMBL/GenBank/DDBJ databases">
        <title>Genomic Encyclopedia of Type Strains, Phase IV (KMG-IV): sequencing the most valuable type-strain genomes for metagenomic binning, comparative biology and taxonomic classification.</title>
        <authorList>
            <person name="Goeker M."/>
        </authorList>
    </citation>
    <scope>NUCLEOTIDE SEQUENCE [LARGE SCALE GENOMIC DNA]</scope>
    <source>
        <strain evidence="10 11">DSM 7445</strain>
    </source>
</reference>
<sequence>MNGLMPDLAVARSLQLRPPERRDGAALHDLVAACPPLDLNSRYAYLLLCEHHAQTSVVAESDSELVGAITAYVPPQQPDTLFIWQVAVAERIRGQKLGTRMLQHLLQHCVHAQGLRWVETTISPDNLASHNLFTQFAVRHDAGCTTTTLFAASDFGASGHQAESLYKIGPWDRPA</sequence>
<dbReference type="UniPathway" id="UPA00067">
    <property type="reaction ID" value="UER00122"/>
</dbReference>
<dbReference type="AlphaFoldDB" id="A0A4R3HWK7"/>
<evidence type="ECO:0000256" key="3">
    <source>
        <dbReference type="ARBA" id="ARBA00012355"/>
    </source>
</evidence>
<dbReference type="GO" id="GO:0019491">
    <property type="term" value="P:ectoine biosynthetic process"/>
    <property type="evidence" value="ECO:0007669"/>
    <property type="project" value="UniProtKB-UniPathway"/>
</dbReference>
<feature type="domain" description="N-acetyltransferase" evidence="9">
    <location>
        <begin position="14"/>
        <end position="175"/>
    </location>
</feature>
<evidence type="ECO:0000256" key="1">
    <source>
        <dbReference type="ARBA" id="ARBA00004978"/>
    </source>
</evidence>
<dbReference type="SUPFAM" id="SSF55729">
    <property type="entry name" value="Acyl-CoA N-acyltransferases (Nat)"/>
    <property type="match status" value="1"/>
</dbReference>
<evidence type="ECO:0000256" key="6">
    <source>
        <dbReference type="ARBA" id="ARBA00023315"/>
    </source>
</evidence>
<comment type="pathway">
    <text evidence="1 8">Amine and polyamine biosynthesis; ectoine biosynthesis; L-ectoine from L-aspartate 4-semialdehyde: step 2/3.</text>
</comment>
<evidence type="ECO:0000256" key="8">
    <source>
        <dbReference type="RuleBase" id="RU365045"/>
    </source>
</evidence>
<comment type="caution">
    <text evidence="10">The sequence shown here is derived from an EMBL/GenBank/DDBJ whole genome shotgun (WGS) entry which is preliminary data.</text>
</comment>
<dbReference type="EMBL" id="SLZQ01000005">
    <property type="protein sequence ID" value="TCS36973.1"/>
    <property type="molecule type" value="Genomic_DNA"/>
</dbReference>
<dbReference type="EC" id="2.3.1.178" evidence="3 8"/>
<organism evidence="10 11">
    <name type="scientific">Paucimonas lemoignei</name>
    <name type="common">Pseudomonas lemoignei</name>
    <dbReference type="NCBI Taxonomy" id="29443"/>
    <lineage>
        <taxon>Bacteria</taxon>
        <taxon>Pseudomonadati</taxon>
        <taxon>Pseudomonadota</taxon>
        <taxon>Betaproteobacteria</taxon>
        <taxon>Burkholderiales</taxon>
        <taxon>Burkholderiaceae</taxon>
        <taxon>Paucimonas</taxon>
    </lineage>
</organism>
<dbReference type="InterPro" id="IPR012772">
    <property type="entry name" value="Ectoine_EctA"/>
</dbReference>
<evidence type="ECO:0000256" key="4">
    <source>
        <dbReference type="ARBA" id="ARBA00017935"/>
    </source>
</evidence>
<dbReference type="Pfam" id="PF00583">
    <property type="entry name" value="Acetyltransf_1"/>
    <property type="match status" value="1"/>
</dbReference>
<dbReference type="Proteomes" id="UP000295382">
    <property type="component" value="Unassembled WGS sequence"/>
</dbReference>
<dbReference type="OrthoDB" id="2436196at2"/>
<gene>
    <name evidence="8" type="primary">ectA</name>
    <name evidence="10" type="ORF">EDC30_105195</name>
</gene>
<dbReference type="InterPro" id="IPR000182">
    <property type="entry name" value="GNAT_dom"/>
</dbReference>
<dbReference type="CDD" id="cd04301">
    <property type="entry name" value="NAT_SF"/>
    <property type="match status" value="1"/>
</dbReference>
<name>A0A4R3HWK7_PAULE</name>
<protein>
    <recommendedName>
        <fullName evidence="4 8">L-2,4-diaminobutyric acid acetyltransferase</fullName>
        <shortName evidence="8">DABA acetyltransferase</shortName>
        <ecNumber evidence="3 8">2.3.1.178</ecNumber>
    </recommendedName>
</protein>
<dbReference type="RefSeq" id="WP_132258686.1">
    <property type="nucleotide sequence ID" value="NZ_SLZQ01000005.1"/>
</dbReference>
<dbReference type="InterPro" id="IPR017255">
    <property type="entry name" value="AcTrfase_GNAT_prd"/>
</dbReference>
<evidence type="ECO:0000313" key="11">
    <source>
        <dbReference type="Proteomes" id="UP000295382"/>
    </source>
</evidence>
<dbReference type="GO" id="GO:0033816">
    <property type="term" value="F:diaminobutyrate acetyltransferase activity"/>
    <property type="evidence" value="ECO:0007669"/>
    <property type="project" value="UniProtKB-EC"/>
</dbReference>
<evidence type="ECO:0000256" key="7">
    <source>
        <dbReference type="ARBA" id="ARBA00048924"/>
    </source>
</evidence>
<dbReference type="InterPro" id="IPR016181">
    <property type="entry name" value="Acyl_CoA_acyltransferase"/>
</dbReference>
<keyword evidence="11" id="KW-1185">Reference proteome</keyword>
<evidence type="ECO:0000256" key="5">
    <source>
        <dbReference type="ARBA" id="ARBA00022679"/>
    </source>
</evidence>
<keyword evidence="5 8" id="KW-0808">Transferase</keyword>
<dbReference type="Gene3D" id="3.40.630.30">
    <property type="match status" value="1"/>
</dbReference>
<dbReference type="NCBIfam" id="TIGR02406">
    <property type="entry name" value="ectoine_EctA"/>
    <property type="match status" value="1"/>
</dbReference>
<evidence type="ECO:0000313" key="10">
    <source>
        <dbReference type="EMBL" id="TCS36973.1"/>
    </source>
</evidence>
<dbReference type="PROSITE" id="PS51186">
    <property type="entry name" value="GNAT"/>
    <property type="match status" value="1"/>
</dbReference>
<evidence type="ECO:0000256" key="2">
    <source>
        <dbReference type="ARBA" id="ARBA00010712"/>
    </source>
</evidence>
<comment type="catalytic activity">
    <reaction evidence="7 8">
        <text>L-2,4-diaminobutanoate + acetyl-CoA = (2S)-4-acetamido-2-aminobutanoate + CoA + H(+)</text>
        <dbReference type="Rhea" id="RHEA:16901"/>
        <dbReference type="ChEBI" id="CHEBI:15378"/>
        <dbReference type="ChEBI" id="CHEBI:57287"/>
        <dbReference type="ChEBI" id="CHEBI:57288"/>
        <dbReference type="ChEBI" id="CHEBI:58761"/>
        <dbReference type="ChEBI" id="CHEBI:58929"/>
        <dbReference type="EC" id="2.3.1.178"/>
    </reaction>
</comment>
<evidence type="ECO:0000259" key="9">
    <source>
        <dbReference type="PROSITE" id="PS51186"/>
    </source>
</evidence>
<dbReference type="PIRSF" id="PIRSF037663">
    <property type="entry name" value="Acetyltransf_GNAT_prd"/>
    <property type="match status" value="1"/>
</dbReference>
<keyword evidence="6 8" id="KW-0012">Acyltransferase</keyword>
<comment type="similarity">
    <text evidence="2 8">Belongs to the acetyltransferase family. EctA subfamily.</text>
</comment>
<proteinExistence type="inferred from homology"/>